<feature type="transmembrane region" description="Helical" evidence="1">
    <location>
        <begin position="97"/>
        <end position="117"/>
    </location>
</feature>
<keyword evidence="1" id="KW-1133">Transmembrane helix</keyword>
<dbReference type="PANTHER" id="PTHR31721:SF4">
    <property type="entry name" value="OS06G0710300 PROTEIN"/>
    <property type="match status" value="1"/>
</dbReference>
<reference evidence="2 3" key="1">
    <citation type="submission" date="2019-02" db="EMBL/GenBank/DDBJ databases">
        <title>Thermus sp. a novel from hot spring.</title>
        <authorList>
            <person name="Zhao Z."/>
        </authorList>
    </citation>
    <scope>NUCLEOTIDE SEQUENCE [LARGE SCALE GENOMIC DNA]</scope>
    <source>
        <strain evidence="2 3">CFH 72773T</strain>
    </source>
</reference>
<accession>A0A4Q9B5X2</accession>
<dbReference type="OrthoDB" id="9794066at2"/>
<feature type="transmembrane region" description="Helical" evidence="1">
    <location>
        <begin position="57"/>
        <end position="76"/>
    </location>
</feature>
<protein>
    <submittedName>
        <fullName evidence="2">YqhA family protein</fullName>
    </submittedName>
</protein>
<comment type="caution">
    <text evidence="2">The sequence shown here is derived from an EMBL/GenBank/DDBJ whole genome shotgun (WGS) entry which is preliminary data.</text>
</comment>
<dbReference type="RefSeq" id="WP_130840208.1">
    <property type="nucleotide sequence ID" value="NZ_SIJL01000002.1"/>
</dbReference>
<gene>
    <name evidence="2" type="ORF">ETP66_02240</name>
</gene>
<proteinExistence type="predicted"/>
<dbReference type="Proteomes" id="UP000292858">
    <property type="component" value="Unassembled WGS sequence"/>
</dbReference>
<dbReference type="PANTHER" id="PTHR31721">
    <property type="entry name" value="OS06G0710300 PROTEIN"/>
    <property type="match status" value="1"/>
</dbReference>
<evidence type="ECO:0000256" key="1">
    <source>
        <dbReference type="SAM" id="Phobius"/>
    </source>
</evidence>
<dbReference type="AlphaFoldDB" id="A0A4Q9B5X2"/>
<name>A0A4Q9B5X2_9DEIN</name>
<feature type="transmembrane region" description="Helical" evidence="1">
    <location>
        <begin position="123"/>
        <end position="143"/>
    </location>
</feature>
<sequence>MGAHLATTLARIALLLPIGAIFLGGIYFAVQSLLLVLGALPLELNEALPRLIKAVEVSLLSATFFIFSLGLFELFIRSLPETSRSVFFVQNLSGLKNRLGEVIITLLLVIFFERVLFLELEAALDYLLFAAAVLLLAAALWLLRRQRE</sequence>
<keyword evidence="1" id="KW-0812">Transmembrane</keyword>
<feature type="transmembrane region" description="Helical" evidence="1">
    <location>
        <begin position="12"/>
        <end position="37"/>
    </location>
</feature>
<keyword evidence="3" id="KW-1185">Reference proteome</keyword>
<evidence type="ECO:0000313" key="3">
    <source>
        <dbReference type="Proteomes" id="UP000292858"/>
    </source>
</evidence>
<dbReference type="InterPro" id="IPR005134">
    <property type="entry name" value="UPF0114"/>
</dbReference>
<dbReference type="Pfam" id="PF03350">
    <property type="entry name" value="UPF0114"/>
    <property type="match status" value="1"/>
</dbReference>
<keyword evidence="1" id="KW-0472">Membrane</keyword>
<organism evidence="2 3">
    <name type="scientific">Thermus thermamylovorans</name>
    <dbReference type="NCBI Taxonomy" id="2509362"/>
    <lineage>
        <taxon>Bacteria</taxon>
        <taxon>Thermotogati</taxon>
        <taxon>Deinococcota</taxon>
        <taxon>Deinococci</taxon>
        <taxon>Thermales</taxon>
        <taxon>Thermaceae</taxon>
        <taxon>Thermus</taxon>
    </lineage>
</organism>
<evidence type="ECO:0000313" key="2">
    <source>
        <dbReference type="EMBL" id="TBH21449.1"/>
    </source>
</evidence>
<dbReference type="EMBL" id="SIJL01000002">
    <property type="protein sequence ID" value="TBH21449.1"/>
    <property type="molecule type" value="Genomic_DNA"/>
</dbReference>